<keyword evidence="2" id="KW-0472">Membrane</keyword>
<dbReference type="EMBL" id="JACEFB010000002">
    <property type="protein sequence ID" value="MBA2225498.1"/>
    <property type="molecule type" value="Genomic_DNA"/>
</dbReference>
<evidence type="ECO:0000256" key="2">
    <source>
        <dbReference type="SAM" id="Phobius"/>
    </source>
</evidence>
<feature type="region of interest" description="Disordered" evidence="1">
    <location>
        <begin position="205"/>
        <end position="266"/>
    </location>
</feature>
<evidence type="ECO:0000313" key="3">
    <source>
        <dbReference type="EMBL" id="MBA2225498.1"/>
    </source>
</evidence>
<dbReference type="RefSeq" id="WP_194536919.1">
    <property type="nucleotide sequence ID" value="NZ_JACEFB010000002.1"/>
</dbReference>
<proteinExistence type="predicted"/>
<dbReference type="AlphaFoldDB" id="A0A7V9AAY6"/>
<feature type="compositionally biased region" description="Polar residues" evidence="1">
    <location>
        <begin position="220"/>
        <end position="229"/>
    </location>
</feature>
<keyword evidence="4" id="KW-1185">Reference proteome</keyword>
<reference evidence="3 4" key="1">
    <citation type="submission" date="2020-07" db="EMBL/GenBank/DDBJ databases">
        <title>Thermogemmata thermophila gen. nov., sp. nov., a novel moderate thermophilic planctomycete from a Kamchatka hot spring.</title>
        <authorList>
            <person name="Elcheninov A.G."/>
            <person name="Podosokorskaya O.A."/>
            <person name="Kovaleva O.L."/>
            <person name="Novikov A."/>
            <person name="Bonch-Osmolovskaya E.A."/>
            <person name="Toshchakov S.V."/>
            <person name="Kublanov I.V."/>
        </authorList>
    </citation>
    <scope>NUCLEOTIDE SEQUENCE [LARGE SCALE GENOMIC DNA]</scope>
    <source>
        <strain evidence="3 4">2918</strain>
    </source>
</reference>
<accession>A0A7V9AAY6</accession>
<feature type="compositionally biased region" description="Basic and acidic residues" evidence="1">
    <location>
        <begin position="205"/>
        <end position="218"/>
    </location>
</feature>
<dbReference type="Proteomes" id="UP000542342">
    <property type="component" value="Unassembled WGS sequence"/>
</dbReference>
<gene>
    <name evidence="3" type="ORF">H0921_04900</name>
</gene>
<sequence length="508" mass="55251">MTLSEEELELIHAALDGELTVEQHQRLADLLSQSPAARKYYSVWRKFQKRLRAVDPPPPPQELFTCFPEFAWSPATQSALSQDTSRRESASGDVAIGQSADGLSSPITLGGQLNTLSHCNSFIPKAQVPAAASAMPLVSSVPQAAAAEGTAARRHPYRRRRLVSGLVLAAVAFSVLVATAWLFNSFQGQTDPEASFSVIATAVDKTTDPRNSEGDRPHQPSRSGITDRNSALVKSHTPGESPDRLPAVPSPEKGVAQAPPPREAPLDIFTAPLPPPVSIDMAEIRLPFLRMLGEFDREDVQLAFLQQVQRESAVRIDLFTRDLARGVQWLQKAANQAGLHLAVDATTADRLKKGAPITAVVLYCDNLTPAELTRFFLLLHGEDAKISPRLFDMVHLMPLSPHDERDLREVLGVDPGLNVKVRSDKSDNKGVREAPQRPLSAGTADEIIRSLLAKKSMDKSGLVTTWAPPAARTAHFLSAEIKSYLARKASRSPQAVPALIILRLPNNP</sequence>
<keyword evidence="2" id="KW-0812">Transmembrane</keyword>
<evidence type="ECO:0000256" key="1">
    <source>
        <dbReference type="SAM" id="MobiDB-lite"/>
    </source>
</evidence>
<comment type="caution">
    <text evidence="3">The sequence shown here is derived from an EMBL/GenBank/DDBJ whole genome shotgun (WGS) entry which is preliminary data.</text>
</comment>
<organism evidence="3 4">
    <name type="scientific">Thermogemmata fonticola</name>
    <dbReference type="NCBI Taxonomy" id="2755323"/>
    <lineage>
        <taxon>Bacteria</taxon>
        <taxon>Pseudomonadati</taxon>
        <taxon>Planctomycetota</taxon>
        <taxon>Planctomycetia</taxon>
        <taxon>Gemmatales</taxon>
        <taxon>Gemmataceae</taxon>
        <taxon>Thermogemmata</taxon>
    </lineage>
</organism>
<name>A0A7V9AAY6_9BACT</name>
<feature type="transmembrane region" description="Helical" evidence="2">
    <location>
        <begin position="162"/>
        <end position="183"/>
    </location>
</feature>
<protein>
    <submittedName>
        <fullName evidence="3">Uncharacterized protein</fullName>
    </submittedName>
</protein>
<keyword evidence="2" id="KW-1133">Transmembrane helix</keyword>
<evidence type="ECO:0000313" key="4">
    <source>
        <dbReference type="Proteomes" id="UP000542342"/>
    </source>
</evidence>